<evidence type="ECO:0000259" key="1">
    <source>
        <dbReference type="PROSITE" id="PS51471"/>
    </source>
</evidence>
<dbReference type="Gene3D" id="2.60.120.590">
    <property type="entry name" value="Alpha-ketoglutarate-dependent dioxygenase AlkB-like"/>
    <property type="match status" value="1"/>
</dbReference>
<dbReference type="PANTHER" id="PTHR12463">
    <property type="entry name" value="OXYGENASE-RELATED"/>
    <property type="match status" value="1"/>
</dbReference>
<dbReference type="SUPFAM" id="SSF51197">
    <property type="entry name" value="Clavaminate synthase-like"/>
    <property type="match status" value="1"/>
</dbReference>
<feature type="domain" description="Fe2OG dioxygenase" evidence="1">
    <location>
        <begin position="108"/>
        <end position="214"/>
    </location>
</feature>
<proteinExistence type="predicted"/>
<dbReference type="PROSITE" id="PS51471">
    <property type="entry name" value="FE2OG_OXY"/>
    <property type="match status" value="1"/>
</dbReference>
<comment type="caution">
    <text evidence="2">The sequence shown here is derived from an EMBL/GenBank/DDBJ whole genome shotgun (WGS) entry which is preliminary data.</text>
</comment>
<gene>
    <name evidence="2" type="ORF">PECAL_2P01130</name>
</gene>
<dbReference type="GO" id="GO:0070988">
    <property type="term" value="P:demethylation"/>
    <property type="evidence" value="ECO:0007669"/>
    <property type="project" value="InterPro"/>
</dbReference>
<dbReference type="InterPro" id="IPR037151">
    <property type="entry name" value="AlkB-like_sf"/>
</dbReference>
<evidence type="ECO:0000313" key="2">
    <source>
        <dbReference type="EMBL" id="CAH0367108.1"/>
    </source>
</evidence>
<dbReference type="InterPro" id="IPR032857">
    <property type="entry name" value="ALKBH4"/>
</dbReference>
<dbReference type="InterPro" id="IPR005123">
    <property type="entry name" value="Oxoglu/Fe-dep_dioxygenase_dom"/>
</dbReference>
<dbReference type="Pfam" id="PF13532">
    <property type="entry name" value="2OG-FeII_Oxy_2"/>
    <property type="match status" value="1"/>
</dbReference>
<name>A0A8J2S925_9STRA</name>
<sequence>MTGLQTPPQDIIRGVRPAQRAVNATLQSDGVRLVLDAVSEDEETDLLALVDEGRWDRSLSRRVQHYGHRFAYSTKTCVPVAEPPPPAFIRLAERIRPVCWGADGGRDGDLQCTVNEYLPGQGISPHIDAHGAFGDGLVAVTLGAGCAIRLQRNRRHEAGAPIHTLWLPPRSALVLSGAARYVYTHGIVSRKGDLVDGEWRLRGRRVSLTFRRLPPPGPCACSFPESCDASGTAPKLLPTRLRGSAGGAEPRGCDAKKTVCASRVNIPGRGRTPIKSGAVAPPL</sequence>
<dbReference type="PANTHER" id="PTHR12463:SF1">
    <property type="entry name" value="2-OXOGLUTARATE AND FE-DEPENDENT OXYGENASE FAMILY PROTEIN"/>
    <property type="match status" value="1"/>
</dbReference>
<accession>A0A8J2S925</accession>
<dbReference type="EMBL" id="CAKKNE010000002">
    <property type="protein sequence ID" value="CAH0367108.1"/>
    <property type="molecule type" value="Genomic_DNA"/>
</dbReference>
<keyword evidence="3" id="KW-1185">Reference proteome</keyword>
<dbReference type="OrthoDB" id="271595at2759"/>
<evidence type="ECO:0000313" key="3">
    <source>
        <dbReference type="Proteomes" id="UP000789595"/>
    </source>
</evidence>
<organism evidence="2 3">
    <name type="scientific">Pelagomonas calceolata</name>
    <dbReference type="NCBI Taxonomy" id="35677"/>
    <lineage>
        <taxon>Eukaryota</taxon>
        <taxon>Sar</taxon>
        <taxon>Stramenopiles</taxon>
        <taxon>Ochrophyta</taxon>
        <taxon>Pelagophyceae</taxon>
        <taxon>Pelagomonadales</taxon>
        <taxon>Pelagomonadaceae</taxon>
        <taxon>Pelagomonas</taxon>
    </lineage>
</organism>
<dbReference type="Proteomes" id="UP000789595">
    <property type="component" value="Unassembled WGS sequence"/>
</dbReference>
<protein>
    <recommendedName>
        <fullName evidence="1">Fe2OG dioxygenase domain-containing protein</fullName>
    </recommendedName>
</protein>
<dbReference type="GO" id="GO:0016491">
    <property type="term" value="F:oxidoreductase activity"/>
    <property type="evidence" value="ECO:0007669"/>
    <property type="project" value="TreeGrafter"/>
</dbReference>
<dbReference type="AlphaFoldDB" id="A0A8J2S925"/>
<reference evidence="2" key="1">
    <citation type="submission" date="2021-11" db="EMBL/GenBank/DDBJ databases">
        <authorList>
            <consortium name="Genoscope - CEA"/>
            <person name="William W."/>
        </authorList>
    </citation>
    <scope>NUCLEOTIDE SEQUENCE</scope>
</reference>
<dbReference type="GO" id="GO:0032451">
    <property type="term" value="F:demethylase activity"/>
    <property type="evidence" value="ECO:0007669"/>
    <property type="project" value="TreeGrafter"/>
</dbReference>
<dbReference type="InterPro" id="IPR027450">
    <property type="entry name" value="AlkB-like"/>
</dbReference>